<proteinExistence type="predicted"/>
<gene>
    <name evidence="10" type="ORF">ABG768_017697</name>
</gene>
<keyword evidence="6" id="KW-0863">Zinc-finger</keyword>
<dbReference type="PANTHER" id="PTHR11685">
    <property type="entry name" value="RBR FAMILY RING FINGER AND IBR DOMAIN-CONTAINING"/>
    <property type="match status" value="1"/>
</dbReference>
<keyword evidence="8" id="KW-0862">Zinc</keyword>
<dbReference type="Proteomes" id="UP001479290">
    <property type="component" value="Unassembled WGS sequence"/>
</dbReference>
<comment type="caution">
    <text evidence="10">The sequence shown here is derived from an EMBL/GenBank/DDBJ whole genome shotgun (WGS) entry which is preliminary data.</text>
</comment>
<dbReference type="EC" id="2.3.2.31" evidence="2"/>
<reference evidence="10 11" key="1">
    <citation type="submission" date="2024-05" db="EMBL/GenBank/DDBJ databases">
        <title>A high-quality chromosomal-level genome assembly of Topmouth culter (Culter alburnus).</title>
        <authorList>
            <person name="Zhao H."/>
        </authorList>
    </citation>
    <scope>NUCLEOTIDE SEQUENCE [LARGE SCALE GENOMIC DNA]</scope>
    <source>
        <strain evidence="10">CATC2023</strain>
        <tissue evidence="10">Muscle</tissue>
    </source>
</reference>
<keyword evidence="3" id="KW-0808">Transferase</keyword>
<protein>
    <recommendedName>
        <fullName evidence="2">RBR-type E3 ubiquitin transferase</fullName>
        <ecNumber evidence="2">2.3.2.31</ecNumber>
    </recommendedName>
</protein>
<evidence type="ECO:0000256" key="5">
    <source>
        <dbReference type="ARBA" id="ARBA00022737"/>
    </source>
</evidence>
<dbReference type="GO" id="GO:0008270">
    <property type="term" value="F:zinc ion binding"/>
    <property type="evidence" value="ECO:0007669"/>
    <property type="project" value="UniProtKB-KW"/>
</dbReference>
<comment type="catalytic activity">
    <reaction evidence="1">
        <text>[E2 ubiquitin-conjugating enzyme]-S-ubiquitinyl-L-cysteine + [acceptor protein]-L-lysine = [E2 ubiquitin-conjugating enzyme]-L-cysteine + [acceptor protein]-N(6)-ubiquitinyl-L-lysine.</text>
        <dbReference type="EC" id="2.3.2.31"/>
    </reaction>
</comment>
<feature type="domain" description="RING-type" evidence="9">
    <location>
        <begin position="18"/>
        <end position="245"/>
    </location>
</feature>
<dbReference type="EMBL" id="JAWDJR010000024">
    <property type="protein sequence ID" value="KAK9951822.1"/>
    <property type="molecule type" value="Genomic_DNA"/>
</dbReference>
<evidence type="ECO:0000313" key="10">
    <source>
        <dbReference type="EMBL" id="KAK9951822.1"/>
    </source>
</evidence>
<accession>A0AAW1YTS6</accession>
<keyword evidence="7" id="KW-0833">Ubl conjugation pathway</keyword>
<keyword evidence="11" id="KW-1185">Reference proteome</keyword>
<organism evidence="10 11">
    <name type="scientific">Culter alburnus</name>
    <name type="common">Topmouth culter</name>
    <dbReference type="NCBI Taxonomy" id="194366"/>
    <lineage>
        <taxon>Eukaryota</taxon>
        <taxon>Metazoa</taxon>
        <taxon>Chordata</taxon>
        <taxon>Craniata</taxon>
        <taxon>Vertebrata</taxon>
        <taxon>Euteleostomi</taxon>
        <taxon>Actinopterygii</taxon>
        <taxon>Neopterygii</taxon>
        <taxon>Teleostei</taxon>
        <taxon>Ostariophysi</taxon>
        <taxon>Cypriniformes</taxon>
        <taxon>Xenocyprididae</taxon>
        <taxon>Xenocypridinae</taxon>
        <taxon>Culter</taxon>
    </lineage>
</organism>
<dbReference type="Gene3D" id="1.20.120.1750">
    <property type="match status" value="2"/>
</dbReference>
<dbReference type="CDD" id="cd20336">
    <property type="entry name" value="Rcat_RBR"/>
    <property type="match status" value="1"/>
</dbReference>
<sequence length="257" mass="29567">MAQMEKQFTYFDKNIRLVLRPSDIDEFDDDPDVLRAELSCGHVASPDSLTDCCRAQLERGETELKCPICQKKWPYEEIRELAKLTLEERKYFEKTLGKRKIKTFVEFKDCPSCGMFVEREDVSNLSVECSICTTRTGRTYEFCWQCLKQWKGSRPRADQCDNEGCTKDLKLLKNCEMITLTSVKNIRVPSIRACPTCGTLIEHTTENCKNIECYNCGVEFCFSCLKITTECLKTSTHFSECSDGVAPRQTSIPWNTI</sequence>
<dbReference type="GO" id="GO:0016567">
    <property type="term" value="P:protein ubiquitination"/>
    <property type="evidence" value="ECO:0007669"/>
    <property type="project" value="InterPro"/>
</dbReference>
<evidence type="ECO:0000256" key="6">
    <source>
        <dbReference type="ARBA" id="ARBA00022771"/>
    </source>
</evidence>
<evidence type="ECO:0000256" key="3">
    <source>
        <dbReference type="ARBA" id="ARBA00022679"/>
    </source>
</evidence>
<keyword evidence="4" id="KW-0479">Metal-binding</keyword>
<evidence type="ECO:0000256" key="1">
    <source>
        <dbReference type="ARBA" id="ARBA00001798"/>
    </source>
</evidence>
<name>A0AAW1YTS6_CULAL</name>
<dbReference type="SUPFAM" id="SSF57850">
    <property type="entry name" value="RING/U-box"/>
    <property type="match status" value="2"/>
</dbReference>
<dbReference type="GO" id="GO:0061630">
    <property type="term" value="F:ubiquitin protein ligase activity"/>
    <property type="evidence" value="ECO:0007669"/>
    <property type="project" value="UniProtKB-EC"/>
</dbReference>
<evidence type="ECO:0000256" key="2">
    <source>
        <dbReference type="ARBA" id="ARBA00012251"/>
    </source>
</evidence>
<dbReference type="InterPro" id="IPR002867">
    <property type="entry name" value="IBR_dom"/>
</dbReference>
<dbReference type="InterPro" id="IPR031127">
    <property type="entry name" value="E3_UB_ligase_RBR"/>
</dbReference>
<dbReference type="Pfam" id="PF01485">
    <property type="entry name" value="IBR"/>
    <property type="match status" value="1"/>
</dbReference>
<evidence type="ECO:0000313" key="11">
    <source>
        <dbReference type="Proteomes" id="UP001479290"/>
    </source>
</evidence>
<evidence type="ECO:0000256" key="4">
    <source>
        <dbReference type="ARBA" id="ARBA00022723"/>
    </source>
</evidence>
<evidence type="ECO:0000256" key="7">
    <source>
        <dbReference type="ARBA" id="ARBA00022786"/>
    </source>
</evidence>
<keyword evidence="5" id="KW-0677">Repeat</keyword>
<evidence type="ECO:0000256" key="8">
    <source>
        <dbReference type="ARBA" id="ARBA00022833"/>
    </source>
</evidence>
<dbReference type="PROSITE" id="PS51873">
    <property type="entry name" value="TRIAD"/>
    <property type="match status" value="1"/>
</dbReference>
<dbReference type="InterPro" id="IPR044066">
    <property type="entry name" value="TRIAD_supradom"/>
</dbReference>
<evidence type="ECO:0000259" key="9">
    <source>
        <dbReference type="PROSITE" id="PS51873"/>
    </source>
</evidence>
<dbReference type="AlphaFoldDB" id="A0AAW1YTS6"/>